<dbReference type="Proteomes" id="UP001165498">
    <property type="component" value="Unassembled WGS sequence"/>
</dbReference>
<dbReference type="InterPro" id="IPR013783">
    <property type="entry name" value="Ig-like_fold"/>
</dbReference>
<gene>
    <name evidence="3" type="ORF">NM961_18305</name>
</gene>
<keyword evidence="4" id="KW-1185">Reference proteome</keyword>
<comment type="caution">
    <text evidence="3">The sequence shown here is derived from an EMBL/GenBank/DDBJ whole genome shotgun (WGS) entry which is preliminary data.</text>
</comment>
<evidence type="ECO:0000313" key="4">
    <source>
        <dbReference type="Proteomes" id="UP001165498"/>
    </source>
</evidence>
<accession>A0ABT1QWL5</accession>
<name>A0ABT1QWL5_9GAMM</name>
<evidence type="ECO:0000256" key="2">
    <source>
        <dbReference type="SAM" id="SignalP"/>
    </source>
</evidence>
<feature type="chain" id="PRO_5046153178" evidence="2">
    <location>
        <begin position="16"/>
        <end position="548"/>
    </location>
</feature>
<keyword evidence="2" id="KW-0732">Signal</keyword>
<dbReference type="Gene3D" id="2.60.40.10">
    <property type="entry name" value="Immunoglobulins"/>
    <property type="match status" value="1"/>
</dbReference>
<dbReference type="NCBIfam" id="NF038128">
    <property type="entry name" value="choice_anch_J"/>
    <property type="match status" value="1"/>
</dbReference>
<reference evidence="3" key="1">
    <citation type="submission" date="2022-07" db="EMBL/GenBank/DDBJ databases">
        <title>Tahibacter sp., a new gammaproteobacterium isolated from the silt sample collected at pig farm.</title>
        <authorList>
            <person name="Chen H."/>
        </authorList>
    </citation>
    <scope>NUCLEOTIDE SEQUENCE</scope>
    <source>
        <strain evidence="3">P2K</strain>
    </source>
</reference>
<feature type="region of interest" description="Disordered" evidence="1">
    <location>
        <begin position="521"/>
        <end position="548"/>
    </location>
</feature>
<feature type="compositionally biased region" description="Polar residues" evidence="1">
    <location>
        <begin position="524"/>
        <end position="533"/>
    </location>
</feature>
<evidence type="ECO:0000313" key="3">
    <source>
        <dbReference type="EMBL" id="MCQ4166670.1"/>
    </source>
</evidence>
<feature type="signal peptide" evidence="2">
    <location>
        <begin position="1"/>
        <end position="15"/>
    </location>
</feature>
<sequence>MATAVALAFSSSSMAATLFLEDFQTRIDPDTQQPVLRCSGTGGAGTYPFPSGWLLRNVDNRTPASAVAYVNEAWEVREDFQLDVTNCVAFATSWYSPAGTANDWMWTPAIGPLPPGSLLSWRARNYDPDYLDGYEVRVMTAPTVPTGGTGVIGNQITNSTVVYSNAAEATAWASRSVDLAPYANQTIYVGFRLTSTDKFLLVVDDIAVTTSTVDLAAVAATPPFAVEYPRVPAGISVDANYKVTVRNVGGTPLTNVAATAQPTLDSAPSGAPLTAASIPTFAGNATQTIAFTPPVVLSTPGTWGVTYTATSDQNAQDADPGNNVVATAVTTIGDNVWSRHEGAVSGTLGIGAGNGGELGTSYTLTQTATFEGIRFAMGSVTDPAPPDPPNPWPGQNVVANLRATDANGKPAAVIATTQAIVSTYIGGIYDVKFVGGPQTLAPGTYFVSVVEPTGGGAMPLQLSLGRYVDTANWVNWPTIPGGDWANLSTFGASFQRVPHVSLLSEVSLFKDDFEQHADVPAFRTSRSAPSPTMRNPGERAALAVPPKR</sequence>
<dbReference type="Gene3D" id="2.60.120.200">
    <property type="match status" value="1"/>
</dbReference>
<evidence type="ECO:0000256" key="1">
    <source>
        <dbReference type="SAM" id="MobiDB-lite"/>
    </source>
</evidence>
<protein>
    <submittedName>
        <fullName evidence="3">Choice-of-anchor J domain-containing protein</fullName>
    </submittedName>
</protein>
<organism evidence="3 4">
    <name type="scientific">Tahibacter harae</name>
    <dbReference type="NCBI Taxonomy" id="2963937"/>
    <lineage>
        <taxon>Bacteria</taxon>
        <taxon>Pseudomonadati</taxon>
        <taxon>Pseudomonadota</taxon>
        <taxon>Gammaproteobacteria</taxon>
        <taxon>Lysobacterales</taxon>
        <taxon>Rhodanobacteraceae</taxon>
        <taxon>Tahibacter</taxon>
    </lineage>
</organism>
<proteinExistence type="predicted"/>
<dbReference type="EMBL" id="JANFQO010000019">
    <property type="protein sequence ID" value="MCQ4166670.1"/>
    <property type="molecule type" value="Genomic_DNA"/>
</dbReference>